<protein>
    <submittedName>
        <fullName evidence="4">Flavoprotein</fullName>
    </submittedName>
</protein>
<dbReference type="InterPro" id="IPR036551">
    <property type="entry name" value="Flavin_trans-like"/>
</dbReference>
<proteinExistence type="inferred from homology"/>
<dbReference type="GO" id="GO:0010181">
    <property type="term" value="F:FMN binding"/>
    <property type="evidence" value="ECO:0007669"/>
    <property type="project" value="TreeGrafter"/>
</dbReference>
<evidence type="ECO:0000256" key="2">
    <source>
        <dbReference type="ARBA" id="ARBA00038350"/>
    </source>
</evidence>
<dbReference type="GeneID" id="81402815"/>
<gene>
    <name evidence="4" type="ORF">N7515_002901</name>
</gene>
<comment type="similarity">
    <text evidence="2">Belongs to the HFCD (homooligomeric flavin containing Cys decarboxylase) superfamily.</text>
</comment>
<dbReference type="SUPFAM" id="SSF52507">
    <property type="entry name" value="Homo-oligomeric flavin-containing Cys decarboxylases, HFCD"/>
    <property type="match status" value="1"/>
</dbReference>
<evidence type="ECO:0000256" key="1">
    <source>
        <dbReference type="ARBA" id="ARBA00022993"/>
    </source>
</evidence>
<dbReference type="PANTHER" id="PTHR14359">
    <property type="entry name" value="HOMO-OLIGOMERIC FLAVIN CONTAINING CYS DECARBOXYLASE FAMILY"/>
    <property type="match status" value="1"/>
</dbReference>
<reference evidence="4" key="1">
    <citation type="submission" date="2022-11" db="EMBL/GenBank/DDBJ databases">
        <authorList>
            <person name="Petersen C."/>
        </authorList>
    </citation>
    <scope>NUCLEOTIDE SEQUENCE</scope>
    <source>
        <strain evidence="4">IBT 22155</strain>
    </source>
</reference>
<dbReference type="Gene3D" id="3.40.50.1950">
    <property type="entry name" value="Flavin prenyltransferase-like"/>
    <property type="match status" value="1"/>
</dbReference>
<dbReference type="InterPro" id="IPR003382">
    <property type="entry name" value="Flavoprotein"/>
</dbReference>
<dbReference type="GO" id="GO:0015937">
    <property type="term" value="P:coenzyme A biosynthetic process"/>
    <property type="evidence" value="ECO:0007669"/>
    <property type="project" value="UniProtKB-KW"/>
</dbReference>
<keyword evidence="5" id="KW-1185">Reference proteome</keyword>
<keyword evidence="1" id="KW-0173">Coenzyme A biosynthesis</keyword>
<sequence>MESQSPTPLVAEQHMHDKKIHILLAAATSKLYNIAEALCQNKNIAIRILISEPAEKHFLGQSPEQPDYESLLQLDGVDAIYRDEDEWTPPWTRGGPVLHIELRKWAHILLVAPMSANTLAKMTKGIADNLLLSVIRAWDTTGMVDMGFKTQKPMIFAALAMDTCMSRHPVTEKQLKVLRDEWGCSESNPEGWVTVLSPSEKGMASGDIHAEGMMEWRDIVAVVLEYVAGLSKP</sequence>
<name>A0A9W9HCL3_9EURO</name>
<dbReference type="GO" id="GO:0004633">
    <property type="term" value="F:phosphopantothenoylcysteine decarboxylase activity"/>
    <property type="evidence" value="ECO:0007669"/>
    <property type="project" value="TreeGrafter"/>
</dbReference>
<reference evidence="4" key="2">
    <citation type="journal article" date="2023" name="IMA Fungus">
        <title>Comparative genomic study of the Penicillium genus elucidates a diverse pangenome and 15 lateral gene transfer events.</title>
        <authorList>
            <person name="Petersen C."/>
            <person name="Sorensen T."/>
            <person name="Nielsen M.R."/>
            <person name="Sondergaard T.E."/>
            <person name="Sorensen J.L."/>
            <person name="Fitzpatrick D.A."/>
            <person name="Frisvad J.C."/>
            <person name="Nielsen K.L."/>
        </authorList>
    </citation>
    <scope>NUCLEOTIDE SEQUENCE</scope>
    <source>
        <strain evidence="4">IBT 22155</strain>
    </source>
</reference>
<dbReference type="RefSeq" id="XP_056525758.1">
    <property type="nucleotide sequence ID" value="XM_056663645.1"/>
</dbReference>
<dbReference type="PANTHER" id="PTHR14359:SF6">
    <property type="entry name" value="PHOSPHOPANTOTHENOYLCYSTEINE DECARBOXYLASE"/>
    <property type="match status" value="1"/>
</dbReference>
<dbReference type="OrthoDB" id="1532798at2759"/>
<accession>A0A9W9HCL3</accession>
<feature type="domain" description="Flavoprotein" evidence="3">
    <location>
        <begin position="26"/>
        <end position="225"/>
    </location>
</feature>
<dbReference type="Proteomes" id="UP001149079">
    <property type="component" value="Unassembled WGS sequence"/>
</dbReference>
<dbReference type="EMBL" id="JAPQKL010000002">
    <property type="protein sequence ID" value="KAJ5144114.1"/>
    <property type="molecule type" value="Genomic_DNA"/>
</dbReference>
<organism evidence="4 5">
    <name type="scientific">Penicillium bovifimosum</name>
    <dbReference type="NCBI Taxonomy" id="126998"/>
    <lineage>
        <taxon>Eukaryota</taxon>
        <taxon>Fungi</taxon>
        <taxon>Dikarya</taxon>
        <taxon>Ascomycota</taxon>
        <taxon>Pezizomycotina</taxon>
        <taxon>Eurotiomycetes</taxon>
        <taxon>Eurotiomycetidae</taxon>
        <taxon>Eurotiales</taxon>
        <taxon>Aspergillaceae</taxon>
        <taxon>Penicillium</taxon>
    </lineage>
</organism>
<dbReference type="GO" id="GO:0071513">
    <property type="term" value="C:phosphopantothenoylcysteine decarboxylase complex"/>
    <property type="evidence" value="ECO:0007669"/>
    <property type="project" value="TreeGrafter"/>
</dbReference>
<comment type="caution">
    <text evidence="4">The sequence shown here is derived from an EMBL/GenBank/DDBJ whole genome shotgun (WGS) entry which is preliminary data.</text>
</comment>
<dbReference type="AlphaFoldDB" id="A0A9W9HCL3"/>
<evidence type="ECO:0000313" key="5">
    <source>
        <dbReference type="Proteomes" id="UP001149079"/>
    </source>
</evidence>
<evidence type="ECO:0000313" key="4">
    <source>
        <dbReference type="EMBL" id="KAJ5144114.1"/>
    </source>
</evidence>
<evidence type="ECO:0000259" key="3">
    <source>
        <dbReference type="Pfam" id="PF02441"/>
    </source>
</evidence>
<dbReference type="Pfam" id="PF02441">
    <property type="entry name" value="Flavoprotein"/>
    <property type="match status" value="1"/>
</dbReference>